<gene>
    <name evidence="6" type="ORF">FNL38_102220</name>
</gene>
<name>A0A652YSS7_NOCGL</name>
<dbReference type="PROSITE" id="PS00455">
    <property type="entry name" value="AMP_BINDING"/>
    <property type="match status" value="1"/>
</dbReference>
<proteinExistence type="inferred from homology"/>
<reference evidence="6" key="1">
    <citation type="submission" date="2019-07" db="EMBL/GenBank/DDBJ databases">
        <title>Genomic Encyclopedia of Type Strains, Phase IV (KMG-IV): sequencing the most valuable type-strain genomes for metagenomic binning, comparative biology and taxonomic classification.</title>
        <authorList>
            <person name="Goeker M."/>
        </authorList>
    </citation>
    <scope>NUCLEOTIDE SEQUENCE</scope>
    <source>
        <strain evidence="6">DSM 44596</strain>
    </source>
</reference>
<dbReference type="Pfam" id="PF00501">
    <property type="entry name" value="AMP-binding"/>
    <property type="match status" value="1"/>
</dbReference>
<comment type="caution">
    <text evidence="6">The sequence shown here is derived from an EMBL/GenBank/DDBJ whole genome shotgun (WGS) entry which is preliminary data.</text>
</comment>
<dbReference type="AlphaFoldDB" id="A0A652YSS7"/>
<dbReference type="InterPro" id="IPR000873">
    <property type="entry name" value="AMP-dep_synth/lig_dom"/>
</dbReference>
<dbReference type="GO" id="GO:0031956">
    <property type="term" value="F:medium-chain fatty acid-CoA ligase activity"/>
    <property type="evidence" value="ECO:0007669"/>
    <property type="project" value="TreeGrafter"/>
</dbReference>
<accession>A0A652YSS7</accession>
<feature type="domain" description="AMP-binding enzyme C-terminal" evidence="5">
    <location>
        <begin position="427"/>
        <end position="503"/>
    </location>
</feature>
<dbReference type="PANTHER" id="PTHR43201:SF5">
    <property type="entry name" value="MEDIUM-CHAIN ACYL-COA LIGASE ACSF2, MITOCHONDRIAL"/>
    <property type="match status" value="1"/>
</dbReference>
<dbReference type="Pfam" id="PF13193">
    <property type="entry name" value="AMP-binding_C"/>
    <property type="match status" value="1"/>
</dbReference>
<dbReference type="GO" id="GO:0006631">
    <property type="term" value="P:fatty acid metabolic process"/>
    <property type="evidence" value="ECO:0007669"/>
    <property type="project" value="TreeGrafter"/>
</dbReference>
<dbReference type="EMBL" id="VNIQ01000002">
    <property type="protein sequence ID" value="TYQ06090.1"/>
    <property type="molecule type" value="Genomic_DNA"/>
</dbReference>
<dbReference type="Gene3D" id="3.30.300.30">
    <property type="match status" value="1"/>
</dbReference>
<evidence type="ECO:0000256" key="1">
    <source>
        <dbReference type="ARBA" id="ARBA00006432"/>
    </source>
</evidence>
<evidence type="ECO:0000256" key="3">
    <source>
        <dbReference type="SAM" id="MobiDB-lite"/>
    </source>
</evidence>
<organism evidence="6">
    <name type="scientific">Nocardia globerula</name>
    <dbReference type="NCBI Taxonomy" id="1818"/>
    <lineage>
        <taxon>Bacteria</taxon>
        <taxon>Bacillati</taxon>
        <taxon>Actinomycetota</taxon>
        <taxon>Actinomycetes</taxon>
        <taxon>Mycobacteriales</taxon>
        <taxon>Nocardiaceae</taxon>
        <taxon>Nocardia</taxon>
    </lineage>
</organism>
<dbReference type="InterPro" id="IPR045851">
    <property type="entry name" value="AMP-bd_C_sf"/>
</dbReference>
<dbReference type="Gene3D" id="3.40.50.12780">
    <property type="entry name" value="N-terminal domain of ligase-like"/>
    <property type="match status" value="1"/>
</dbReference>
<protein>
    <submittedName>
        <fullName evidence="6">Acyl-CoA synthetase (AMP-forming)/AMP-acid ligase II</fullName>
    </submittedName>
</protein>
<evidence type="ECO:0000259" key="5">
    <source>
        <dbReference type="Pfam" id="PF13193"/>
    </source>
</evidence>
<feature type="region of interest" description="Disordered" evidence="3">
    <location>
        <begin position="1"/>
        <end position="20"/>
    </location>
</feature>
<sequence>MSAAAGGSATPTGVAGPPVSGAFTNTRELLEAAAIVHSDRDAYVEQDGTRISFAQWASHARRLAAHLSSRGIRKGDVVALMLPSGIDYAICYAAIAVIGAITTGLNPRLGPRETESVLRRAEPVLVIRDSDAGLPPVPAGIAMMGRDELAAAYASPASQLPTVDIGRSDPVAIIFTSGTTGLPKGAWFDCDNLAASASASGIMSAPYDRRLSSTPFPHAGYMSKLWDQLIWGTAVVISPVPWSAAKMFAILQDERITVGGGVPTQWTKLLDEPGVSRDALPHLRVGVVATAPASPDLIERTAGRLGVPLVVRYAMTESPTICGTEPSDSPEVQFRTVGKPQHGMSVRVTDDAGNALPVGEVGRVRVLGGCVMRGYWNDQELSDNAFDADGYLISGDLGKFTAAGDLTLVGRSGDLYIRGGFNVHPVEVEQVIAEHPLVKEAAVVGYPAPAIGEIGVAFVVPEDPSHPPTLDLLRTWTRKHLADYKAPDHLIVLDQLPLTAMSKIDRIRLREIAETHPPAPRNSHGPQQLRT</sequence>
<evidence type="ECO:0000313" key="6">
    <source>
        <dbReference type="EMBL" id="TYQ06090.1"/>
    </source>
</evidence>
<dbReference type="InterPro" id="IPR025110">
    <property type="entry name" value="AMP-bd_C"/>
</dbReference>
<dbReference type="InterPro" id="IPR042099">
    <property type="entry name" value="ANL_N_sf"/>
</dbReference>
<comment type="similarity">
    <text evidence="1">Belongs to the ATP-dependent AMP-binding enzyme family.</text>
</comment>
<feature type="compositionally biased region" description="Low complexity" evidence="3">
    <location>
        <begin position="1"/>
        <end position="18"/>
    </location>
</feature>
<evidence type="ECO:0000259" key="4">
    <source>
        <dbReference type="Pfam" id="PF00501"/>
    </source>
</evidence>
<evidence type="ECO:0000256" key="2">
    <source>
        <dbReference type="ARBA" id="ARBA00022598"/>
    </source>
</evidence>
<dbReference type="PANTHER" id="PTHR43201">
    <property type="entry name" value="ACYL-COA SYNTHETASE"/>
    <property type="match status" value="1"/>
</dbReference>
<keyword evidence="2 6" id="KW-0436">Ligase</keyword>
<feature type="domain" description="AMP-dependent synthetase/ligase" evidence="4">
    <location>
        <begin position="31"/>
        <end position="376"/>
    </location>
</feature>
<dbReference type="SUPFAM" id="SSF56801">
    <property type="entry name" value="Acetyl-CoA synthetase-like"/>
    <property type="match status" value="1"/>
</dbReference>
<dbReference type="InterPro" id="IPR020845">
    <property type="entry name" value="AMP-binding_CS"/>
</dbReference>